<name>A0A3P7JSU7_STRVU</name>
<accession>A0A3P7JSU7</accession>
<reference evidence="2 3" key="1">
    <citation type="submission" date="2018-11" db="EMBL/GenBank/DDBJ databases">
        <authorList>
            <consortium name="Pathogen Informatics"/>
        </authorList>
    </citation>
    <scope>NUCLEOTIDE SEQUENCE [LARGE SCALE GENOMIC DNA]</scope>
</reference>
<evidence type="ECO:0000256" key="1">
    <source>
        <dbReference type="SAM" id="MobiDB-lite"/>
    </source>
</evidence>
<evidence type="ECO:0000313" key="2">
    <source>
        <dbReference type="EMBL" id="VDM81884.1"/>
    </source>
</evidence>
<feature type="region of interest" description="Disordered" evidence="1">
    <location>
        <begin position="1"/>
        <end position="100"/>
    </location>
</feature>
<proteinExistence type="predicted"/>
<organism evidence="2 3">
    <name type="scientific">Strongylus vulgaris</name>
    <name type="common">Blood worm</name>
    <dbReference type="NCBI Taxonomy" id="40348"/>
    <lineage>
        <taxon>Eukaryota</taxon>
        <taxon>Metazoa</taxon>
        <taxon>Ecdysozoa</taxon>
        <taxon>Nematoda</taxon>
        <taxon>Chromadorea</taxon>
        <taxon>Rhabditida</taxon>
        <taxon>Rhabditina</taxon>
        <taxon>Rhabditomorpha</taxon>
        <taxon>Strongyloidea</taxon>
        <taxon>Strongylidae</taxon>
        <taxon>Strongylus</taxon>
    </lineage>
</organism>
<dbReference type="EMBL" id="UYYB01115015">
    <property type="protein sequence ID" value="VDM81884.1"/>
    <property type="molecule type" value="Genomic_DNA"/>
</dbReference>
<gene>
    <name evidence="2" type="ORF">SVUK_LOCUS16882</name>
</gene>
<sequence length="100" mass="10956">MGYTPSNGRRALDDGASSSHRHRSADTAGRSRGDNAPIITLPDDEEEEDNRSRGRSNPGTSRHTNGYSGPVIREISEEEAESSIPKRRRGFGGLFRANDE</sequence>
<keyword evidence="3" id="KW-1185">Reference proteome</keyword>
<dbReference type="Proteomes" id="UP000270094">
    <property type="component" value="Unassembled WGS sequence"/>
</dbReference>
<feature type="compositionally biased region" description="Polar residues" evidence="1">
    <location>
        <begin position="55"/>
        <end position="67"/>
    </location>
</feature>
<dbReference type="AlphaFoldDB" id="A0A3P7JSU7"/>
<evidence type="ECO:0000313" key="3">
    <source>
        <dbReference type="Proteomes" id="UP000270094"/>
    </source>
</evidence>
<protein>
    <submittedName>
        <fullName evidence="2">Uncharacterized protein</fullName>
    </submittedName>
</protein>